<dbReference type="PANTHER" id="PTHR46018">
    <property type="entry name" value="ZINC PHOSPHODIESTERASE ELAC PROTEIN 1"/>
    <property type="match status" value="1"/>
</dbReference>
<dbReference type="CDD" id="cd07716">
    <property type="entry name" value="RNaseZ_short-form-like_MBL-fold"/>
    <property type="match status" value="1"/>
</dbReference>
<dbReference type="InterPro" id="IPR054857">
    <property type="entry name" value="cyc_nuc_deg_phdiest"/>
</dbReference>
<protein>
    <recommendedName>
        <fullName evidence="1">Metallo-beta-lactamase domain-containing protein</fullName>
    </recommendedName>
</protein>
<proteinExistence type="predicted"/>
<dbReference type="PANTHER" id="PTHR46018:SF4">
    <property type="entry name" value="METALLO-HYDROLASE YHFI-RELATED"/>
    <property type="match status" value="1"/>
</dbReference>
<name>A0A916X0A4_9ACTN</name>
<dbReference type="AlphaFoldDB" id="A0A916X0A4"/>
<comment type="caution">
    <text evidence="2">The sequence shown here is derived from an EMBL/GenBank/DDBJ whole genome shotgun (WGS) entry which is preliminary data.</text>
</comment>
<dbReference type="InterPro" id="IPR036866">
    <property type="entry name" value="RibonucZ/Hydroxyglut_hydro"/>
</dbReference>
<dbReference type="EMBL" id="BMGC01000039">
    <property type="protein sequence ID" value="GGB44648.1"/>
    <property type="molecule type" value="Genomic_DNA"/>
</dbReference>
<dbReference type="Pfam" id="PF12706">
    <property type="entry name" value="Lactamase_B_2"/>
    <property type="match status" value="1"/>
</dbReference>
<evidence type="ECO:0000313" key="2">
    <source>
        <dbReference type="EMBL" id="GGB44648.1"/>
    </source>
</evidence>
<keyword evidence="3" id="KW-1185">Reference proteome</keyword>
<evidence type="ECO:0000313" key="3">
    <source>
        <dbReference type="Proteomes" id="UP000621454"/>
    </source>
</evidence>
<dbReference type="RefSeq" id="WP_188588263.1">
    <property type="nucleotide sequence ID" value="NZ_BMGC01000039.1"/>
</dbReference>
<accession>A0A916X0A4</accession>
<evidence type="ECO:0000259" key="1">
    <source>
        <dbReference type="Pfam" id="PF12706"/>
    </source>
</evidence>
<feature type="domain" description="Metallo-beta-lactamase" evidence="1">
    <location>
        <begin position="32"/>
        <end position="221"/>
    </location>
</feature>
<dbReference type="GO" id="GO:0042781">
    <property type="term" value="F:3'-tRNA processing endoribonuclease activity"/>
    <property type="evidence" value="ECO:0007669"/>
    <property type="project" value="TreeGrafter"/>
</dbReference>
<dbReference type="InterPro" id="IPR001279">
    <property type="entry name" value="Metallo-B-lactamas"/>
</dbReference>
<gene>
    <name evidence="2" type="ORF">GCM10011489_35130</name>
</gene>
<reference evidence="2" key="1">
    <citation type="journal article" date="2014" name="Int. J. Syst. Evol. Microbiol.">
        <title>Complete genome sequence of Corynebacterium casei LMG S-19264T (=DSM 44701T), isolated from a smear-ripened cheese.</title>
        <authorList>
            <consortium name="US DOE Joint Genome Institute (JGI-PGF)"/>
            <person name="Walter F."/>
            <person name="Albersmeier A."/>
            <person name="Kalinowski J."/>
            <person name="Ruckert C."/>
        </authorList>
    </citation>
    <scope>NUCLEOTIDE SEQUENCE</scope>
    <source>
        <strain evidence="2">CGMCC 1.12827</strain>
    </source>
</reference>
<reference evidence="2" key="2">
    <citation type="submission" date="2020-09" db="EMBL/GenBank/DDBJ databases">
        <authorList>
            <person name="Sun Q."/>
            <person name="Zhou Y."/>
        </authorList>
    </citation>
    <scope>NUCLEOTIDE SEQUENCE</scope>
    <source>
        <strain evidence="2">CGMCC 1.12827</strain>
    </source>
</reference>
<dbReference type="SUPFAM" id="SSF56281">
    <property type="entry name" value="Metallo-hydrolase/oxidoreductase"/>
    <property type="match status" value="1"/>
</dbReference>
<organism evidence="2 3">
    <name type="scientific">Gordonia jinhuaensis</name>
    <dbReference type="NCBI Taxonomy" id="1517702"/>
    <lineage>
        <taxon>Bacteria</taxon>
        <taxon>Bacillati</taxon>
        <taxon>Actinomycetota</taxon>
        <taxon>Actinomycetes</taxon>
        <taxon>Mycobacteriales</taxon>
        <taxon>Gordoniaceae</taxon>
        <taxon>Gordonia</taxon>
    </lineage>
</organism>
<dbReference type="Proteomes" id="UP000621454">
    <property type="component" value="Unassembled WGS sequence"/>
</dbReference>
<sequence length="254" mass="26217">MRLTVLGCSGSVGGPGAATSGYLLTVADHDPVVIDFGPGVLGELQRHADPSSVSILLSHLHADHCLDLPGLLVWRRYHPVPALGRAPLYGPTGTALRIGAASSEFPGEIDDISDTFDVLPWVEGQAVEIGGLSVIPRAVAHPPETFGLRVTGPDGETLAYSADTGPCDALVELAADADVFLCEASWSHDPAGHPPDLHLSGVEAGQIATKAGVGTLALTHIPPWTDVETVVAEARKEFAGPILAVKSGTVIDIG</sequence>
<dbReference type="Gene3D" id="3.60.15.10">
    <property type="entry name" value="Ribonuclease Z/Hydroxyacylglutathione hydrolase-like"/>
    <property type="match status" value="1"/>
</dbReference>
<dbReference type="NCBIfam" id="NF041851">
    <property type="entry name" value="cyc_nuc_deg_phdiest"/>
    <property type="match status" value="1"/>
</dbReference>